<comment type="subunit">
    <text evidence="12">Component of the ubiquinol-cytochrome c oxidoreductase (cytochrome b-c1 complex, complex III, CIII), a multisubunit enzyme composed of 3 respiratory subunits cytochrome b, cytochrome c1 and Rieske protein, 2 core protein subunits, and additional low-molecular weight protein subunits.</text>
</comment>
<dbReference type="GO" id="GO:0045275">
    <property type="term" value="C:respiratory chain complex III"/>
    <property type="evidence" value="ECO:0007669"/>
    <property type="project" value="UniProtKB-UniRule"/>
</dbReference>
<comment type="similarity">
    <text evidence="2 12">Belongs to the UQCR10/QCR9 family.</text>
</comment>
<dbReference type="EMBL" id="CP058606">
    <property type="protein sequence ID" value="QLG72161.1"/>
    <property type="molecule type" value="Genomic_DNA"/>
</dbReference>
<evidence type="ECO:0000256" key="9">
    <source>
        <dbReference type="ARBA" id="ARBA00023128"/>
    </source>
</evidence>
<dbReference type="GO" id="GO:0005743">
    <property type="term" value="C:mitochondrial inner membrane"/>
    <property type="evidence" value="ECO:0007669"/>
    <property type="project" value="UniProtKB-SubCell"/>
</dbReference>
<evidence type="ECO:0000256" key="4">
    <source>
        <dbReference type="ARBA" id="ARBA00022660"/>
    </source>
</evidence>
<proteinExistence type="inferred from homology"/>
<keyword evidence="3 12" id="KW-0813">Transport</keyword>
<comment type="function">
    <text evidence="12">Component of the ubiquinol-cytochrome c oxidoreductase, a multisubunit transmembrane complex that is part of the mitochondrial electron transport chain which drives oxidative phosphorylation. The complex plays an important role in the uptake of multiple carbon sources present in different host niches.</text>
</comment>
<dbReference type="Pfam" id="PF05365">
    <property type="entry name" value="UCR_UQCRX_QCR9"/>
    <property type="match status" value="1"/>
</dbReference>
<keyword evidence="7 12" id="KW-0249">Electron transport</keyword>
<sequence>MSYYSTIYKTLFKRNSVFVGTVFFSAFVFQTSFDSAVTSWYENHNKGKLWKDVKFKLQNGGDDDEDEDDDE</sequence>
<dbReference type="PANTHER" id="PTHR12980">
    <property type="entry name" value="UBIQUINOL-CYTOCHROME C REDUCTASE COMPLEX, SUBUNIT X"/>
    <property type="match status" value="1"/>
</dbReference>
<dbReference type="GeneID" id="59235859"/>
<keyword evidence="8 12" id="KW-1133">Transmembrane helix</keyword>
<comment type="subcellular location">
    <subcellularLocation>
        <location evidence="1 12">Mitochondrion inner membrane</location>
        <topology evidence="1 12">Single-pass membrane protein</topology>
    </subcellularLocation>
</comment>
<evidence type="ECO:0000256" key="11">
    <source>
        <dbReference type="ARBA" id="ARBA00044247"/>
    </source>
</evidence>
<protein>
    <recommendedName>
        <fullName evidence="11 12">Complex III subunit 9</fullName>
    </recommendedName>
</protein>
<gene>
    <name evidence="13" type="ORF">HG535_0C05150</name>
</gene>
<keyword evidence="5 12" id="KW-0812">Transmembrane</keyword>
<evidence type="ECO:0000256" key="5">
    <source>
        <dbReference type="ARBA" id="ARBA00022692"/>
    </source>
</evidence>
<dbReference type="Gene3D" id="1.20.5.260">
    <property type="entry name" value="Cytochrome b-c1 complex subunit 9"/>
    <property type="match status" value="1"/>
</dbReference>
<dbReference type="KEGG" id="zmk:HG535_0C05150"/>
<keyword evidence="9 12" id="KW-0496">Mitochondrion</keyword>
<evidence type="ECO:0000256" key="7">
    <source>
        <dbReference type="ARBA" id="ARBA00022982"/>
    </source>
</evidence>
<evidence type="ECO:0000313" key="14">
    <source>
        <dbReference type="Proteomes" id="UP000509704"/>
    </source>
</evidence>
<keyword evidence="14" id="KW-1185">Reference proteome</keyword>
<reference evidence="13 14" key="1">
    <citation type="submission" date="2020-07" db="EMBL/GenBank/DDBJ databases">
        <title>The yeast mating-type switching endonuclease HO is a domesticated member of an unorthodox homing genetic element family.</title>
        <authorList>
            <person name="Coughlan A.Y."/>
            <person name="Lombardi L."/>
            <person name="Braun-Galleani S."/>
            <person name="Martos A.R."/>
            <person name="Galeote V."/>
            <person name="Bigey F."/>
            <person name="Dequin S."/>
            <person name="Byrne K.P."/>
            <person name="Wolfe K.H."/>
        </authorList>
    </citation>
    <scope>NUCLEOTIDE SEQUENCE [LARGE SCALE GENOMIC DNA]</scope>
    <source>
        <strain evidence="13 14">NRRL Y-6702</strain>
    </source>
</reference>
<dbReference type="PANTHER" id="PTHR12980:SF0">
    <property type="entry name" value="CYTOCHROME B-C1 COMPLEX SUBUNIT 9"/>
    <property type="match status" value="1"/>
</dbReference>
<keyword evidence="6 12" id="KW-0999">Mitochondrion inner membrane</keyword>
<dbReference type="FunFam" id="1.20.5.260:FF:000001">
    <property type="entry name" value="Cytochrome b-c1 complex subunit 9"/>
    <property type="match status" value="1"/>
</dbReference>
<dbReference type="Proteomes" id="UP000509704">
    <property type="component" value="Chromosome 3"/>
</dbReference>
<organism evidence="13 14">
    <name type="scientific">Zygotorulaspora mrakii</name>
    <name type="common">Zygosaccharomyces mrakii</name>
    <dbReference type="NCBI Taxonomy" id="42260"/>
    <lineage>
        <taxon>Eukaryota</taxon>
        <taxon>Fungi</taxon>
        <taxon>Dikarya</taxon>
        <taxon>Ascomycota</taxon>
        <taxon>Saccharomycotina</taxon>
        <taxon>Saccharomycetes</taxon>
        <taxon>Saccharomycetales</taxon>
        <taxon>Saccharomycetaceae</taxon>
        <taxon>Zygotorulaspora</taxon>
    </lineage>
</organism>
<accession>A0A7H9B0L4</accession>
<evidence type="ECO:0000256" key="2">
    <source>
        <dbReference type="ARBA" id="ARBA00007856"/>
    </source>
</evidence>
<evidence type="ECO:0000256" key="12">
    <source>
        <dbReference type="RuleBase" id="RU368056"/>
    </source>
</evidence>
<dbReference type="SUPFAM" id="SSF81514">
    <property type="entry name" value="Subunit X (non-heme 7 kDa protein) of cytochrome bc1 complex (Ubiquinol-cytochrome c reductase)"/>
    <property type="match status" value="1"/>
</dbReference>
<feature type="transmembrane region" description="Helical" evidence="12">
    <location>
        <begin position="12"/>
        <end position="33"/>
    </location>
</feature>
<keyword evidence="10 12" id="KW-0472">Membrane</keyword>
<evidence type="ECO:0000313" key="13">
    <source>
        <dbReference type="EMBL" id="QLG72161.1"/>
    </source>
</evidence>
<dbReference type="AlphaFoldDB" id="A0A7H9B0L4"/>
<dbReference type="InterPro" id="IPR008027">
    <property type="entry name" value="QCR9"/>
</dbReference>
<name>A0A7H9B0L4_ZYGMR</name>
<dbReference type="GO" id="GO:0006122">
    <property type="term" value="P:mitochondrial electron transport, ubiquinol to cytochrome c"/>
    <property type="evidence" value="ECO:0007669"/>
    <property type="project" value="UniProtKB-UniRule"/>
</dbReference>
<evidence type="ECO:0000256" key="6">
    <source>
        <dbReference type="ARBA" id="ARBA00022792"/>
    </source>
</evidence>
<evidence type="ECO:0000256" key="10">
    <source>
        <dbReference type="ARBA" id="ARBA00023136"/>
    </source>
</evidence>
<dbReference type="InterPro" id="IPR036656">
    <property type="entry name" value="QCR9_sf"/>
</dbReference>
<evidence type="ECO:0000256" key="1">
    <source>
        <dbReference type="ARBA" id="ARBA00004434"/>
    </source>
</evidence>
<dbReference type="RefSeq" id="XP_037143889.1">
    <property type="nucleotide sequence ID" value="XM_037287994.1"/>
</dbReference>
<evidence type="ECO:0000256" key="8">
    <source>
        <dbReference type="ARBA" id="ARBA00022989"/>
    </source>
</evidence>
<dbReference type="OrthoDB" id="44067at2759"/>
<evidence type="ECO:0000256" key="3">
    <source>
        <dbReference type="ARBA" id="ARBA00022448"/>
    </source>
</evidence>
<keyword evidence="4 12" id="KW-0679">Respiratory chain</keyword>